<dbReference type="CDD" id="cd01392">
    <property type="entry name" value="HTH_LacI"/>
    <property type="match status" value="1"/>
</dbReference>
<dbReference type="SUPFAM" id="SSF53822">
    <property type="entry name" value="Periplasmic binding protein-like I"/>
    <property type="match status" value="1"/>
</dbReference>
<dbReference type="PANTHER" id="PTHR30146:SF109">
    <property type="entry name" value="HTH-TYPE TRANSCRIPTIONAL REGULATOR GALS"/>
    <property type="match status" value="1"/>
</dbReference>
<keyword evidence="7" id="KW-1185">Reference proteome</keyword>
<dbReference type="CDD" id="cd06267">
    <property type="entry name" value="PBP1_LacI_sugar_binding-like"/>
    <property type="match status" value="1"/>
</dbReference>
<dbReference type="PROSITE" id="PS00356">
    <property type="entry name" value="HTH_LACI_1"/>
    <property type="match status" value="1"/>
</dbReference>
<name>A0AAF1C042_9MICO</name>
<dbReference type="AlphaFoldDB" id="A0AAF1C042"/>
<dbReference type="EMBL" id="CP138359">
    <property type="protein sequence ID" value="WPF83762.1"/>
    <property type="molecule type" value="Genomic_DNA"/>
</dbReference>
<dbReference type="KEGG" id="sbil:SANBI_001459"/>
<dbReference type="Pfam" id="PF00356">
    <property type="entry name" value="LacI"/>
    <property type="match status" value="1"/>
</dbReference>
<dbReference type="Pfam" id="PF13377">
    <property type="entry name" value="Peripla_BP_3"/>
    <property type="match status" value="1"/>
</dbReference>
<evidence type="ECO:0000256" key="1">
    <source>
        <dbReference type="ARBA" id="ARBA00023015"/>
    </source>
</evidence>
<evidence type="ECO:0000256" key="3">
    <source>
        <dbReference type="ARBA" id="ARBA00023163"/>
    </source>
</evidence>
<dbReference type="InterPro" id="IPR028082">
    <property type="entry name" value="Peripla_BP_I"/>
</dbReference>
<dbReference type="Proteomes" id="UP001304340">
    <property type="component" value="Chromosome"/>
</dbReference>
<gene>
    <name evidence="6" type="ORF">SANBI_001459</name>
</gene>
<dbReference type="GO" id="GO:0000976">
    <property type="term" value="F:transcription cis-regulatory region binding"/>
    <property type="evidence" value="ECO:0007669"/>
    <property type="project" value="TreeGrafter"/>
</dbReference>
<feature type="region of interest" description="Disordered" evidence="4">
    <location>
        <begin position="1"/>
        <end position="57"/>
    </location>
</feature>
<keyword evidence="3" id="KW-0804">Transcription</keyword>
<dbReference type="InterPro" id="IPR010982">
    <property type="entry name" value="Lambda_DNA-bd_dom_sf"/>
</dbReference>
<evidence type="ECO:0000313" key="6">
    <source>
        <dbReference type="EMBL" id="WPF83762.1"/>
    </source>
</evidence>
<evidence type="ECO:0000256" key="2">
    <source>
        <dbReference type="ARBA" id="ARBA00023125"/>
    </source>
</evidence>
<evidence type="ECO:0000256" key="4">
    <source>
        <dbReference type="SAM" id="MobiDB-lite"/>
    </source>
</evidence>
<dbReference type="SUPFAM" id="SSF47413">
    <property type="entry name" value="lambda repressor-like DNA-binding domains"/>
    <property type="match status" value="1"/>
</dbReference>
<dbReference type="PANTHER" id="PTHR30146">
    <property type="entry name" value="LACI-RELATED TRANSCRIPTIONAL REPRESSOR"/>
    <property type="match status" value="1"/>
</dbReference>
<dbReference type="RefSeq" id="WP_319160368.1">
    <property type="nucleotide sequence ID" value="NZ_CP138359.1"/>
</dbReference>
<accession>A0AAF1C042</accession>
<organism evidence="6 7">
    <name type="scientific">Sanguibacter biliveldensis</name>
    <dbReference type="NCBI Taxonomy" id="3030830"/>
    <lineage>
        <taxon>Bacteria</taxon>
        <taxon>Bacillati</taxon>
        <taxon>Actinomycetota</taxon>
        <taxon>Actinomycetes</taxon>
        <taxon>Micrococcales</taxon>
        <taxon>Sanguibacteraceae</taxon>
        <taxon>Sanguibacter</taxon>
    </lineage>
</organism>
<proteinExistence type="predicted"/>
<dbReference type="InterPro" id="IPR000843">
    <property type="entry name" value="HTH_LacI"/>
</dbReference>
<evidence type="ECO:0000313" key="7">
    <source>
        <dbReference type="Proteomes" id="UP001304340"/>
    </source>
</evidence>
<keyword evidence="2 6" id="KW-0238">DNA-binding</keyword>
<dbReference type="Gene3D" id="1.10.260.40">
    <property type="entry name" value="lambda repressor-like DNA-binding domains"/>
    <property type="match status" value="1"/>
</dbReference>
<dbReference type="InterPro" id="IPR046335">
    <property type="entry name" value="LacI/GalR-like_sensor"/>
</dbReference>
<dbReference type="SMART" id="SM00354">
    <property type="entry name" value="HTH_LACI"/>
    <property type="match status" value="1"/>
</dbReference>
<dbReference type="PROSITE" id="PS50932">
    <property type="entry name" value="HTH_LACI_2"/>
    <property type="match status" value="1"/>
</dbReference>
<feature type="compositionally biased region" description="Low complexity" evidence="4">
    <location>
        <begin position="36"/>
        <end position="53"/>
    </location>
</feature>
<protein>
    <submittedName>
        <fullName evidence="6">LacI family DNA-binding transcriptional regulator</fullName>
    </submittedName>
</protein>
<feature type="domain" description="HTH lacI-type" evidence="5">
    <location>
        <begin position="28"/>
        <end position="82"/>
    </location>
</feature>
<sequence>MPEDPMHDPSSAPPRPPSLPSSHRSRRPTLDEVARRAGVSRSAASRAMNNARNVSPAKREAIERAAEELGYVPNATARALVTNRVGSVVLAFSGDDPAFFGDPFFSQVVVGVATVLEKAELDLTLVLASAPNGQARIERLLRSRRTDGVMLMALRRDDPLARVADATDLPIVFCGRPLTGDPRWYVDADNRGGARSATEHLLRSGRRRLAVITGPMDQEASVARWQGFVDAMAVAGLAPSLVEQADFSHDGGARAMARLLAADPELDAVFVASDNMAAGAVSTLRAHGRTVPGDVAVVGFDDLDVARHTDPPLTTVHQPVRALGHEMASMLIRVMDGESPSPIILPTHLVVRESAPSSPGAEVSGLPAAMPG</sequence>
<keyword evidence="1" id="KW-0805">Transcription regulation</keyword>
<evidence type="ECO:0000259" key="5">
    <source>
        <dbReference type="PROSITE" id="PS50932"/>
    </source>
</evidence>
<dbReference type="GO" id="GO:0003700">
    <property type="term" value="F:DNA-binding transcription factor activity"/>
    <property type="evidence" value="ECO:0007669"/>
    <property type="project" value="TreeGrafter"/>
</dbReference>
<dbReference type="Gene3D" id="3.40.50.2300">
    <property type="match status" value="2"/>
</dbReference>
<reference evidence="7" key="1">
    <citation type="submission" date="2023-11" db="EMBL/GenBank/DDBJ databases">
        <authorList>
            <person name="Helweg L.P."/>
            <person name="Kiel A."/>
            <person name="Hitz F."/>
            <person name="Ruckert-Reed C."/>
            <person name="Busche T."/>
            <person name="Kaltschmidt B."/>
            <person name="Kaltschmidt C."/>
        </authorList>
    </citation>
    <scope>NUCLEOTIDE SEQUENCE [LARGE SCALE GENOMIC DNA]</scope>
    <source>
        <strain evidence="7">4.1</strain>
    </source>
</reference>